<sequence>MSFVYALVARGAQPLAEYSTIEGNYKSIAIKMLENIDTKKPNHIFEEGEYVFQSLADNDRMNFLCLTRKTASSQLRMAFLEELQRKWRTKYANQGANFQPYSKDKEFAPEIQALFTMYNSERAQKIATIKGNIAATQEKMTENLTQALIRGEKLEVMEEKANNIKEHAEVFHRAANTVKRKMCWERYRWYVLGVLIALVLIFILFLIFCKGFKCTKKDKTA</sequence>
<dbReference type="SUPFAM" id="SSF58038">
    <property type="entry name" value="SNARE fusion complex"/>
    <property type="match status" value="1"/>
</dbReference>
<feature type="domain" description="Longin" evidence="6">
    <location>
        <begin position="7"/>
        <end position="111"/>
    </location>
</feature>
<dbReference type="FunFam" id="3.30.450.50:FF:000015">
    <property type="entry name" value="Synaptobrevin 2 isoform 1"/>
    <property type="match status" value="1"/>
</dbReference>
<dbReference type="VEuPathDB" id="TrichDB:TVAG_249080"/>
<feature type="transmembrane region" description="Helical" evidence="5">
    <location>
        <begin position="189"/>
        <end position="208"/>
    </location>
</feature>
<dbReference type="PROSITE" id="PS50859">
    <property type="entry name" value="LONGIN"/>
    <property type="match status" value="1"/>
</dbReference>
<dbReference type="SMR" id="A2DCB1"/>
<keyword evidence="4" id="KW-0175">Coiled coil</keyword>
<dbReference type="EMBL" id="DS113187">
    <property type="protein sequence ID" value="EAY21848.1"/>
    <property type="molecule type" value="Genomic_DNA"/>
</dbReference>
<evidence type="ECO:0000313" key="9">
    <source>
        <dbReference type="Proteomes" id="UP000001542"/>
    </source>
</evidence>
<dbReference type="CDD" id="cd15843">
    <property type="entry name" value="R-SNARE"/>
    <property type="match status" value="1"/>
</dbReference>
<dbReference type="Pfam" id="PF13774">
    <property type="entry name" value="Longin"/>
    <property type="match status" value="1"/>
</dbReference>
<dbReference type="InterPro" id="IPR051097">
    <property type="entry name" value="Synaptobrevin-like_transport"/>
</dbReference>
<gene>
    <name evidence="8" type="ORF">TVAG_249080</name>
</gene>
<dbReference type="InterPro" id="IPR011012">
    <property type="entry name" value="Longin-like_dom_sf"/>
</dbReference>
<name>A2DCB1_TRIV3</name>
<feature type="domain" description="V-SNARE coiled-coil homology" evidence="7">
    <location>
        <begin position="125"/>
        <end position="185"/>
    </location>
</feature>
<protein>
    <submittedName>
        <fullName evidence="8">Synaptobrevin family protein</fullName>
    </submittedName>
</protein>
<proteinExistence type="inferred from homology"/>
<dbReference type="CDD" id="cd14824">
    <property type="entry name" value="Longin"/>
    <property type="match status" value="1"/>
</dbReference>
<dbReference type="PANTHER" id="PTHR21136">
    <property type="entry name" value="SNARE PROTEINS"/>
    <property type="match status" value="1"/>
</dbReference>
<dbReference type="PROSITE" id="PS50892">
    <property type="entry name" value="V_SNARE"/>
    <property type="match status" value="1"/>
</dbReference>
<dbReference type="PANTHER" id="PTHR21136:SF168">
    <property type="entry name" value="VESICLE-ASSOCIATED MEMBRANE PROTEIN 9"/>
    <property type="match status" value="1"/>
</dbReference>
<keyword evidence="5" id="KW-0812">Transmembrane</keyword>
<evidence type="ECO:0000313" key="8">
    <source>
        <dbReference type="EMBL" id="EAY21848.1"/>
    </source>
</evidence>
<evidence type="ECO:0000256" key="3">
    <source>
        <dbReference type="ARBA" id="ARBA00046280"/>
    </source>
</evidence>
<reference evidence="8" key="2">
    <citation type="journal article" date="2007" name="Science">
        <title>Draft genome sequence of the sexually transmitted pathogen Trichomonas vaginalis.</title>
        <authorList>
            <person name="Carlton J.M."/>
            <person name="Hirt R.P."/>
            <person name="Silva J.C."/>
            <person name="Delcher A.L."/>
            <person name="Schatz M."/>
            <person name="Zhao Q."/>
            <person name="Wortman J.R."/>
            <person name="Bidwell S.L."/>
            <person name="Alsmark U.C.M."/>
            <person name="Besteiro S."/>
            <person name="Sicheritz-Ponten T."/>
            <person name="Noel C.J."/>
            <person name="Dacks J.B."/>
            <person name="Foster P.G."/>
            <person name="Simillion C."/>
            <person name="Van de Peer Y."/>
            <person name="Miranda-Saavedra D."/>
            <person name="Barton G.J."/>
            <person name="Westrop G.D."/>
            <person name="Mueller S."/>
            <person name="Dessi D."/>
            <person name="Fiori P.L."/>
            <person name="Ren Q."/>
            <person name="Paulsen I."/>
            <person name="Zhang H."/>
            <person name="Bastida-Corcuera F.D."/>
            <person name="Simoes-Barbosa A."/>
            <person name="Brown M.T."/>
            <person name="Hayes R.D."/>
            <person name="Mukherjee M."/>
            <person name="Okumura C.Y."/>
            <person name="Schneider R."/>
            <person name="Smith A.J."/>
            <person name="Vanacova S."/>
            <person name="Villalvazo M."/>
            <person name="Haas B.J."/>
            <person name="Pertea M."/>
            <person name="Feldblyum T.V."/>
            <person name="Utterback T.R."/>
            <person name="Shu C.L."/>
            <person name="Osoegawa K."/>
            <person name="de Jong P.J."/>
            <person name="Hrdy I."/>
            <person name="Horvathova L."/>
            <person name="Zubacova Z."/>
            <person name="Dolezal P."/>
            <person name="Malik S.B."/>
            <person name="Logsdon J.M. Jr."/>
            <person name="Henze K."/>
            <person name="Gupta A."/>
            <person name="Wang C.C."/>
            <person name="Dunne R.L."/>
            <person name="Upcroft J.A."/>
            <person name="Upcroft P."/>
            <person name="White O."/>
            <person name="Salzberg S.L."/>
            <person name="Tang P."/>
            <person name="Chiu C.-H."/>
            <person name="Lee Y.-S."/>
            <person name="Embley T.M."/>
            <person name="Coombs G.H."/>
            <person name="Mottram J.C."/>
            <person name="Tachezy J."/>
            <person name="Fraser-Liggett C.M."/>
            <person name="Johnson P.J."/>
        </authorList>
    </citation>
    <scope>NUCLEOTIDE SEQUENCE [LARGE SCALE GENOMIC DNA]</scope>
    <source>
        <strain evidence="8">G3</strain>
    </source>
</reference>
<dbReference type="InterPro" id="IPR042855">
    <property type="entry name" value="V_SNARE_CC"/>
</dbReference>
<dbReference type="KEGG" id="tva:5467404"/>
<dbReference type="InParanoid" id="A2DCB1"/>
<dbReference type="SUPFAM" id="SSF64356">
    <property type="entry name" value="SNARE-like"/>
    <property type="match status" value="1"/>
</dbReference>
<dbReference type="OMA" id="RLNFFMW"/>
<dbReference type="Gene3D" id="1.20.5.110">
    <property type="match status" value="1"/>
</dbReference>
<dbReference type="VEuPathDB" id="TrichDB:TVAGG3_0957780"/>
<dbReference type="AlphaFoldDB" id="A2DCB1"/>
<dbReference type="OrthoDB" id="248747at2759"/>
<evidence type="ECO:0000259" key="7">
    <source>
        <dbReference type="PROSITE" id="PS50892"/>
    </source>
</evidence>
<evidence type="ECO:0000256" key="4">
    <source>
        <dbReference type="PROSITE-ProRule" id="PRU00290"/>
    </source>
</evidence>
<comment type="similarity">
    <text evidence="1">Belongs to the synaptobrevin family.</text>
</comment>
<dbReference type="GO" id="GO:0012505">
    <property type="term" value="C:endomembrane system"/>
    <property type="evidence" value="ECO:0007669"/>
    <property type="project" value="UniProtKB-SubCell"/>
</dbReference>
<dbReference type="Proteomes" id="UP000001542">
    <property type="component" value="Unassembled WGS sequence"/>
</dbReference>
<evidence type="ECO:0000256" key="2">
    <source>
        <dbReference type="ARBA" id="ARBA00023136"/>
    </source>
</evidence>
<dbReference type="FunFam" id="1.20.5.110:FF:000104">
    <property type="entry name" value="Synaptobrevin family protein"/>
    <property type="match status" value="1"/>
</dbReference>
<comment type="subcellular location">
    <subcellularLocation>
        <location evidence="3">Endomembrane system</location>
        <topology evidence="3">Single-pass type IV membrane protein</topology>
    </subcellularLocation>
</comment>
<dbReference type="RefSeq" id="XP_001582834.1">
    <property type="nucleotide sequence ID" value="XM_001582784.1"/>
</dbReference>
<dbReference type="eggNOG" id="KOG0859">
    <property type="taxonomic scope" value="Eukaryota"/>
</dbReference>
<evidence type="ECO:0000256" key="5">
    <source>
        <dbReference type="SAM" id="Phobius"/>
    </source>
</evidence>
<reference evidence="8" key="1">
    <citation type="submission" date="2006-10" db="EMBL/GenBank/DDBJ databases">
        <authorList>
            <person name="Amadeo P."/>
            <person name="Zhao Q."/>
            <person name="Wortman J."/>
            <person name="Fraser-Liggett C."/>
            <person name="Carlton J."/>
        </authorList>
    </citation>
    <scope>NUCLEOTIDE SEQUENCE</scope>
    <source>
        <strain evidence="8">G3</strain>
    </source>
</reference>
<dbReference type="STRING" id="5722.A2DCB1"/>
<keyword evidence="9" id="KW-1185">Reference proteome</keyword>
<evidence type="ECO:0000259" key="6">
    <source>
        <dbReference type="PROSITE" id="PS50859"/>
    </source>
</evidence>
<dbReference type="Pfam" id="PF00957">
    <property type="entry name" value="Synaptobrevin"/>
    <property type="match status" value="1"/>
</dbReference>
<evidence type="ECO:0000256" key="1">
    <source>
        <dbReference type="ARBA" id="ARBA00008025"/>
    </source>
</evidence>
<dbReference type="Gene3D" id="3.30.450.50">
    <property type="entry name" value="Longin domain"/>
    <property type="match status" value="1"/>
</dbReference>
<keyword evidence="5" id="KW-1133">Transmembrane helix</keyword>
<organism evidence="8 9">
    <name type="scientific">Trichomonas vaginalis (strain ATCC PRA-98 / G3)</name>
    <dbReference type="NCBI Taxonomy" id="412133"/>
    <lineage>
        <taxon>Eukaryota</taxon>
        <taxon>Metamonada</taxon>
        <taxon>Parabasalia</taxon>
        <taxon>Trichomonadida</taxon>
        <taxon>Trichomonadidae</taxon>
        <taxon>Trichomonas</taxon>
    </lineage>
</organism>
<keyword evidence="2 5" id="KW-0472">Membrane</keyword>
<dbReference type="SMART" id="SM01270">
    <property type="entry name" value="Longin"/>
    <property type="match status" value="1"/>
</dbReference>
<dbReference type="InterPro" id="IPR010908">
    <property type="entry name" value="Longin_dom"/>
</dbReference>
<accession>A2DCB1</accession>